<dbReference type="RefSeq" id="WP_075006611.1">
    <property type="nucleotide sequence ID" value="NZ_FOAP01000005.1"/>
</dbReference>
<evidence type="ECO:0000256" key="1">
    <source>
        <dbReference type="SAM" id="MobiDB-lite"/>
    </source>
</evidence>
<dbReference type="SUPFAM" id="SSF53474">
    <property type="entry name" value="alpha/beta-Hydrolases"/>
    <property type="match status" value="1"/>
</dbReference>
<feature type="region of interest" description="Disordered" evidence="1">
    <location>
        <begin position="1"/>
        <end position="39"/>
    </location>
</feature>
<dbReference type="AlphaFoldDB" id="A0A1H7PIM9"/>
<protein>
    <submittedName>
        <fullName evidence="2">Uncharacterized protein</fullName>
    </submittedName>
</protein>
<accession>A0A1H7PIM9</accession>
<dbReference type="InterPro" id="IPR029058">
    <property type="entry name" value="AB_hydrolase_fold"/>
</dbReference>
<sequence>MVSISRQAPPSVAVAPPPPAALEKAAEAAPPNAVSAPAQGLQDVFEAMQSAQGPNNTVTTSPPGATVEAAPPVVDLAQADLKDPKTIEDLSKIFGIEETHLQKRVSDSEFDGALVGADKTIKMGDRGGVKDQGPIKLEDIEGFTPKNGRLRSNETIIQVNGINTTLSQQKQALQATADATGSKVVGIHNATDGFVGDLMQSVGDKTNMGKNLAVDALRDTVLSELKAGHNVHLMAHSQGGLITSRALGQVSDELKKEGKSDLMYKVSAETFGAASGRYPDGPRYVHYVNTKDPVSNMFGVEGATSFKNHPGQDAMGRKAVVIPFEEKSGIAAHNYNDVYMSHRRDFNLAYNGPGMVVQDPSRYQNPFKRD</sequence>
<dbReference type="Proteomes" id="UP000182719">
    <property type="component" value="Unassembled WGS sequence"/>
</dbReference>
<dbReference type="OrthoDB" id="5493525at2"/>
<organism evidence="2 3">
    <name type="scientific">Stigmatella aurantiaca</name>
    <dbReference type="NCBI Taxonomy" id="41"/>
    <lineage>
        <taxon>Bacteria</taxon>
        <taxon>Pseudomonadati</taxon>
        <taxon>Myxococcota</taxon>
        <taxon>Myxococcia</taxon>
        <taxon>Myxococcales</taxon>
        <taxon>Cystobacterineae</taxon>
        <taxon>Archangiaceae</taxon>
        <taxon>Stigmatella</taxon>
    </lineage>
</organism>
<evidence type="ECO:0000313" key="3">
    <source>
        <dbReference type="Proteomes" id="UP000182719"/>
    </source>
</evidence>
<gene>
    <name evidence="2" type="ORF">SAMN05444354_105297</name>
</gene>
<keyword evidence="3" id="KW-1185">Reference proteome</keyword>
<proteinExistence type="predicted"/>
<evidence type="ECO:0000313" key="2">
    <source>
        <dbReference type="EMBL" id="SEL35304.1"/>
    </source>
</evidence>
<name>A0A1H7PIM9_STIAU</name>
<feature type="compositionally biased region" description="Low complexity" evidence="1">
    <location>
        <begin position="21"/>
        <end position="38"/>
    </location>
</feature>
<reference evidence="3" key="1">
    <citation type="submission" date="2016-10" db="EMBL/GenBank/DDBJ databases">
        <authorList>
            <person name="Varghese N."/>
            <person name="Submissions S."/>
        </authorList>
    </citation>
    <scope>NUCLEOTIDE SEQUENCE [LARGE SCALE GENOMIC DNA]</scope>
    <source>
        <strain evidence="3">DSM 17044</strain>
    </source>
</reference>
<dbReference type="PANTHER" id="PTHR42044:SF2">
    <property type="entry name" value="DUF676 DOMAIN-CONTAINING PROTEIN"/>
    <property type="match status" value="1"/>
</dbReference>
<dbReference type="EMBL" id="FOAP01000005">
    <property type="protein sequence ID" value="SEL35304.1"/>
    <property type="molecule type" value="Genomic_DNA"/>
</dbReference>
<dbReference type="PANTHER" id="PTHR42044">
    <property type="entry name" value="DUF676 DOMAIN-CONTAINING PROTEIN-RELATED"/>
    <property type="match status" value="1"/>
</dbReference>